<evidence type="ECO:0000313" key="2">
    <source>
        <dbReference type="EMBL" id="RPA96327.1"/>
    </source>
</evidence>
<evidence type="ECO:0000313" key="3">
    <source>
        <dbReference type="Proteomes" id="UP000276215"/>
    </source>
</evidence>
<evidence type="ECO:0000256" key="1">
    <source>
        <dbReference type="SAM" id="MobiDB-lite"/>
    </source>
</evidence>
<feature type="region of interest" description="Disordered" evidence="1">
    <location>
        <begin position="113"/>
        <end position="144"/>
    </location>
</feature>
<dbReference type="AlphaFoldDB" id="A0A3N4JGC0"/>
<name>A0A3N4JGC0_9PEZI</name>
<keyword evidence="3" id="KW-1185">Reference proteome</keyword>
<gene>
    <name evidence="2" type="ORF">L873DRAFT_1236621</name>
</gene>
<sequence length="181" mass="20647">MLGGTTLLMTKIQQIVILINIIEVRIELEGMSLLKVCREDTAAKTSKYSVLKWTLFLQISFSNIPPESGHHSISLYMSSAVLQHQEHHLALQLSLADRQQKAMPSPITALRKPRYQQRHTPRVRAGTEQLKRTPTYPSGRSDIPESILSMETSEALAHYVWFPKSNWHVSFSYHSKVPIGW</sequence>
<dbReference type="EMBL" id="ML120415">
    <property type="protein sequence ID" value="RPA96327.1"/>
    <property type="molecule type" value="Genomic_DNA"/>
</dbReference>
<proteinExistence type="predicted"/>
<dbReference type="Proteomes" id="UP000276215">
    <property type="component" value="Unassembled WGS sequence"/>
</dbReference>
<accession>A0A3N4JGC0</accession>
<feature type="compositionally biased region" description="Basic residues" evidence="1">
    <location>
        <begin position="113"/>
        <end position="122"/>
    </location>
</feature>
<reference evidence="2 3" key="1">
    <citation type="journal article" date="2018" name="Nat. Ecol. Evol.">
        <title>Pezizomycetes genomes reveal the molecular basis of ectomycorrhizal truffle lifestyle.</title>
        <authorList>
            <person name="Murat C."/>
            <person name="Payen T."/>
            <person name="Noel B."/>
            <person name="Kuo A."/>
            <person name="Morin E."/>
            <person name="Chen J."/>
            <person name="Kohler A."/>
            <person name="Krizsan K."/>
            <person name="Balestrini R."/>
            <person name="Da Silva C."/>
            <person name="Montanini B."/>
            <person name="Hainaut M."/>
            <person name="Levati E."/>
            <person name="Barry K.W."/>
            <person name="Belfiori B."/>
            <person name="Cichocki N."/>
            <person name="Clum A."/>
            <person name="Dockter R.B."/>
            <person name="Fauchery L."/>
            <person name="Guy J."/>
            <person name="Iotti M."/>
            <person name="Le Tacon F."/>
            <person name="Lindquist E.A."/>
            <person name="Lipzen A."/>
            <person name="Malagnac F."/>
            <person name="Mello A."/>
            <person name="Molinier V."/>
            <person name="Miyauchi S."/>
            <person name="Poulain J."/>
            <person name="Riccioni C."/>
            <person name="Rubini A."/>
            <person name="Sitrit Y."/>
            <person name="Splivallo R."/>
            <person name="Traeger S."/>
            <person name="Wang M."/>
            <person name="Zifcakova L."/>
            <person name="Wipf D."/>
            <person name="Zambonelli A."/>
            <person name="Paolocci F."/>
            <person name="Nowrousian M."/>
            <person name="Ottonello S."/>
            <person name="Baldrian P."/>
            <person name="Spatafora J.W."/>
            <person name="Henrissat B."/>
            <person name="Nagy L.G."/>
            <person name="Aury J.M."/>
            <person name="Wincker P."/>
            <person name="Grigoriev I.V."/>
            <person name="Bonfante P."/>
            <person name="Martin F.M."/>
        </authorList>
    </citation>
    <scope>NUCLEOTIDE SEQUENCE [LARGE SCALE GENOMIC DNA]</scope>
    <source>
        <strain evidence="2 3">120613-1</strain>
    </source>
</reference>
<protein>
    <submittedName>
        <fullName evidence="2">Uncharacterized protein</fullName>
    </submittedName>
</protein>
<organism evidence="2 3">
    <name type="scientific">Choiromyces venosus 120613-1</name>
    <dbReference type="NCBI Taxonomy" id="1336337"/>
    <lineage>
        <taxon>Eukaryota</taxon>
        <taxon>Fungi</taxon>
        <taxon>Dikarya</taxon>
        <taxon>Ascomycota</taxon>
        <taxon>Pezizomycotina</taxon>
        <taxon>Pezizomycetes</taxon>
        <taxon>Pezizales</taxon>
        <taxon>Tuberaceae</taxon>
        <taxon>Choiromyces</taxon>
    </lineage>
</organism>